<comment type="caution">
    <text evidence="2">The sequence shown here is derived from an EMBL/GenBank/DDBJ whole genome shotgun (WGS) entry which is preliminary data.</text>
</comment>
<evidence type="ECO:0000313" key="2">
    <source>
        <dbReference type="EMBL" id="TCO75864.1"/>
    </source>
</evidence>
<gene>
    <name evidence="2" type="ORF">EV688_10654</name>
</gene>
<dbReference type="AlphaFoldDB" id="A0A4R2KQH4"/>
<dbReference type="RefSeq" id="WP_117316009.1">
    <property type="nucleotide sequence ID" value="NZ_QQSW01000005.1"/>
</dbReference>
<dbReference type="Proteomes" id="UP000294980">
    <property type="component" value="Unassembled WGS sequence"/>
</dbReference>
<dbReference type="Pfam" id="PF16956">
    <property type="entry name" value="Porin_7"/>
    <property type="match status" value="1"/>
</dbReference>
<accession>A0A4R2KQH4</accession>
<keyword evidence="3" id="KW-1185">Reference proteome</keyword>
<reference evidence="2 3" key="1">
    <citation type="submission" date="2019-03" db="EMBL/GenBank/DDBJ databases">
        <title>Genomic Encyclopedia of Type Strains, Phase IV (KMG-IV): sequencing the most valuable type-strain genomes for metagenomic binning, comparative biology and taxonomic classification.</title>
        <authorList>
            <person name="Goeker M."/>
        </authorList>
    </citation>
    <scope>NUCLEOTIDE SEQUENCE [LARGE SCALE GENOMIC DNA]</scope>
    <source>
        <strain evidence="2 3">DSM 23344</strain>
    </source>
</reference>
<proteinExistence type="predicted"/>
<feature type="signal peptide" evidence="1">
    <location>
        <begin position="1"/>
        <end position="22"/>
    </location>
</feature>
<sequence length="276" mass="29721">MTGNPRLLLSLLGSLLALQAEAQSSISHSGVIETDYSRARQSGVQNTDTATVVGTAFLQEVNHGSLPHNQAAFLERASSLTMAWADVDADFGVNGQTDGDAALVDLQYIMTSHWLVGATYSRLRLAGLSEQETRSLTFGRYLDDTSTIVANIGRTDDSIDGLSDSSSHIWGLAYKNVTRHPTANTSLTLDLDYQHIDADAGTSNSLGIQGEYHFTLASSLVAGVDITGGETRGTDYTLGLTHYLTRFIAVGATLSRNEPDRQQHTNTVKVFARLLL</sequence>
<dbReference type="InterPro" id="IPR031593">
    <property type="entry name" value="Porin_7"/>
</dbReference>
<evidence type="ECO:0000313" key="3">
    <source>
        <dbReference type="Proteomes" id="UP000294980"/>
    </source>
</evidence>
<dbReference type="EMBL" id="SLWX01000006">
    <property type="protein sequence ID" value="TCO75864.1"/>
    <property type="molecule type" value="Genomic_DNA"/>
</dbReference>
<feature type="chain" id="PRO_5020627625" evidence="1">
    <location>
        <begin position="23"/>
        <end position="276"/>
    </location>
</feature>
<protein>
    <submittedName>
        <fullName evidence="2">Putative general porin</fullName>
    </submittedName>
</protein>
<name>A0A4R2KQH4_9GAMM</name>
<keyword evidence="1" id="KW-0732">Signal</keyword>
<evidence type="ECO:0000256" key="1">
    <source>
        <dbReference type="SAM" id="SignalP"/>
    </source>
</evidence>
<organism evidence="2 3">
    <name type="scientific">Chromatocurvus halotolerans</name>
    <dbReference type="NCBI Taxonomy" id="1132028"/>
    <lineage>
        <taxon>Bacteria</taxon>
        <taxon>Pseudomonadati</taxon>
        <taxon>Pseudomonadota</taxon>
        <taxon>Gammaproteobacteria</taxon>
        <taxon>Cellvibrionales</taxon>
        <taxon>Halieaceae</taxon>
        <taxon>Chromatocurvus</taxon>
    </lineage>
</organism>